<sequence>MPIVPGLVKEIVVPAKSSTVNDPPRAFRTVSSYADQNCAKSKSSQPFIDGTNNCLVPSALAKSIAIPKLMCSG</sequence>
<name>A0A6J6KD97_9ZZZZ</name>
<accession>A0A6J6KD97</accession>
<dbReference type="EMBL" id="CAEZWG010000033">
    <property type="protein sequence ID" value="CAB4647697.1"/>
    <property type="molecule type" value="Genomic_DNA"/>
</dbReference>
<proteinExistence type="predicted"/>
<protein>
    <submittedName>
        <fullName evidence="1">Unannotated protein</fullName>
    </submittedName>
</protein>
<organism evidence="1">
    <name type="scientific">freshwater metagenome</name>
    <dbReference type="NCBI Taxonomy" id="449393"/>
    <lineage>
        <taxon>unclassified sequences</taxon>
        <taxon>metagenomes</taxon>
        <taxon>ecological metagenomes</taxon>
    </lineage>
</organism>
<dbReference type="AlphaFoldDB" id="A0A6J6KD97"/>
<evidence type="ECO:0000313" key="1">
    <source>
        <dbReference type="EMBL" id="CAB4647697.1"/>
    </source>
</evidence>
<reference evidence="1" key="1">
    <citation type="submission" date="2020-05" db="EMBL/GenBank/DDBJ databases">
        <authorList>
            <person name="Chiriac C."/>
            <person name="Salcher M."/>
            <person name="Ghai R."/>
            <person name="Kavagutti S V."/>
        </authorList>
    </citation>
    <scope>NUCLEOTIDE SEQUENCE</scope>
</reference>
<gene>
    <name evidence="1" type="ORF">UFOPK2234_00277</name>
</gene>